<evidence type="ECO:0000256" key="5">
    <source>
        <dbReference type="ARBA" id="ARBA00023002"/>
    </source>
</evidence>
<dbReference type="InterPro" id="IPR036318">
    <property type="entry name" value="FAD-bd_PCMH-like_sf"/>
</dbReference>
<comment type="cofactor">
    <cofactor evidence="1">
        <name>FAD</name>
        <dbReference type="ChEBI" id="CHEBI:57692"/>
    </cofactor>
</comment>
<reference evidence="7" key="1">
    <citation type="submission" date="2021-01" db="EMBL/GenBank/DDBJ databases">
        <authorList>
            <person name="Corre E."/>
            <person name="Pelletier E."/>
            <person name="Niang G."/>
            <person name="Scheremetjew M."/>
            <person name="Finn R."/>
            <person name="Kale V."/>
            <person name="Holt S."/>
            <person name="Cochrane G."/>
            <person name="Meng A."/>
            <person name="Brown T."/>
            <person name="Cohen L."/>
        </authorList>
    </citation>
    <scope>NUCLEOTIDE SEQUENCE</scope>
    <source>
        <strain evidence="7">Isolate 1302-5</strain>
    </source>
</reference>
<organism evidence="7">
    <name type="scientific">Odontella aurita</name>
    <dbReference type="NCBI Taxonomy" id="265563"/>
    <lineage>
        <taxon>Eukaryota</taxon>
        <taxon>Sar</taxon>
        <taxon>Stramenopiles</taxon>
        <taxon>Ochrophyta</taxon>
        <taxon>Bacillariophyta</taxon>
        <taxon>Mediophyceae</taxon>
        <taxon>Biddulphiophycidae</taxon>
        <taxon>Eupodiscales</taxon>
        <taxon>Odontellaceae</taxon>
        <taxon>Odontella</taxon>
    </lineage>
</organism>
<dbReference type="InterPro" id="IPR050416">
    <property type="entry name" value="FAD-linked_Oxidoreductase"/>
</dbReference>
<gene>
    <name evidence="7" type="ORF">OAUR00152_LOCUS40226</name>
</gene>
<dbReference type="Pfam" id="PF01565">
    <property type="entry name" value="FAD_binding_4"/>
    <property type="match status" value="1"/>
</dbReference>
<evidence type="ECO:0000313" key="7">
    <source>
        <dbReference type="EMBL" id="CAE2285689.1"/>
    </source>
</evidence>
<dbReference type="EMBL" id="HBKQ01058889">
    <property type="protein sequence ID" value="CAE2285689.1"/>
    <property type="molecule type" value="Transcribed_RNA"/>
</dbReference>
<protein>
    <recommendedName>
        <fullName evidence="6">FAD-binding PCMH-type domain-containing protein</fullName>
    </recommendedName>
</protein>
<dbReference type="InterPro" id="IPR016169">
    <property type="entry name" value="FAD-bd_PCMH_sub2"/>
</dbReference>
<dbReference type="Gene3D" id="3.30.43.10">
    <property type="entry name" value="Uridine Diphospho-n-acetylenolpyruvylglucosamine Reductase, domain 2"/>
    <property type="match status" value="1"/>
</dbReference>
<evidence type="ECO:0000256" key="1">
    <source>
        <dbReference type="ARBA" id="ARBA00001974"/>
    </source>
</evidence>
<dbReference type="GO" id="GO:0071949">
    <property type="term" value="F:FAD binding"/>
    <property type="evidence" value="ECO:0007669"/>
    <property type="project" value="InterPro"/>
</dbReference>
<keyword evidence="4" id="KW-0274">FAD</keyword>
<dbReference type="InterPro" id="IPR016167">
    <property type="entry name" value="FAD-bd_PCMH_sub1"/>
</dbReference>
<name>A0A7S4K6R7_9STRA</name>
<accession>A0A7S4K6R7</accession>
<dbReference type="InterPro" id="IPR012951">
    <property type="entry name" value="BBE"/>
</dbReference>
<evidence type="ECO:0000256" key="4">
    <source>
        <dbReference type="ARBA" id="ARBA00022827"/>
    </source>
</evidence>
<dbReference type="PANTHER" id="PTHR42973">
    <property type="entry name" value="BINDING OXIDOREDUCTASE, PUTATIVE (AFU_ORTHOLOGUE AFUA_1G17690)-RELATED"/>
    <property type="match status" value="1"/>
</dbReference>
<dbReference type="SUPFAM" id="SSF56176">
    <property type="entry name" value="FAD-binding/transporter-associated domain-like"/>
    <property type="match status" value="1"/>
</dbReference>
<feature type="domain" description="FAD-binding PCMH-type" evidence="6">
    <location>
        <begin position="122"/>
        <end position="303"/>
    </location>
</feature>
<dbReference type="Gene3D" id="3.30.465.10">
    <property type="match status" value="1"/>
</dbReference>
<evidence type="ECO:0000256" key="3">
    <source>
        <dbReference type="ARBA" id="ARBA00022630"/>
    </source>
</evidence>
<evidence type="ECO:0000259" key="6">
    <source>
        <dbReference type="PROSITE" id="PS51387"/>
    </source>
</evidence>
<dbReference type="AlphaFoldDB" id="A0A7S4K6R7"/>
<dbReference type="Pfam" id="PF08031">
    <property type="entry name" value="BBE"/>
    <property type="match status" value="1"/>
</dbReference>
<evidence type="ECO:0000256" key="2">
    <source>
        <dbReference type="ARBA" id="ARBA00005466"/>
    </source>
</evidence>
<keyword evidence="3" id="KW-0285">Flavoprotein</keyword>
<proteinExistence type="inferred from homology"/>
<dbReference type="PANTHER" id="PTHR42973:SF39">
    <property type="entry name" value="FAD-BINDING PCMH-TYPE DOMAIN-CONTAINING PROTEIN"/>
    <property type="match status" value="1"/>
</dbReference>
<comment type="similarity">
    <text evidence="2">Belongs to the oxygen-dependent FAD-linked oxidoreductase family.</text>
</comment>
<sequence length="622" mass="69472">MILYYYAKTKSRQSKLMTPGMELRTEILSVRRSNVSNARNKELFSRGNNDEGPLAAPTASSSIGRASSLFKRHNVTSSFSACLKQQDPSQNHAYGEHLEYVTVFDDEDEYDAARSTWNHAKLHLQFPNIIAFPASAEEVSLVVKCTRLSGQYICARNGKHSFESDTCTYGVVVDVSKMKQITTLDGRLEGKESPVVRLGAGLTLGQVAVEVVKLGLVVPMGSCATVGLTGLTLVGGQGPLSRLYGMLSDYVSAIELIDERAQIVLATASNEYADYLWLARGGGSGTHHFPGIITAIELSGLPSSESSSSDTKSYIDFRIEYNPTVENAVQMLSDWQKLHMDPKYINDPLFNRITMEPWIFVDAAKKGYGWKKKVFLTVYFYGTAKHRSDFRSRYMPMLKIIFTGTTKAKITNWQYHTSIGFQRYLAGVKSNKKLASGKHGWNINDRWKGYSAVVSKAVSNKAFRILAEGILESQPMSKRYVELKPLGGEIKKMDKSETAFSHRDALWWSLTNHFFPDDINMTSTHADSIRTESRRHHQSFVDAMGGSFSGYYAGYIDRGSSNTLHPSRRELELYYGGNARRIKSIKTKRDPQNLFRVYIPEALSHSVKQGSVALSGAVQAEY</sequence>
<keyword evidence="5" id="KW-0560">Oxidoreductase</keyword>
<dbReference type="InterPro" id="IPR006094">
    <property type="entry name" value="Oxid_FAD_bind_N"/>
</dbReference>
<dbReference type="PROSITE" id="PS51387">
    <property type="entry name" value="FAD_PCMH"/>
    <property type="match status" value="1"/>
</dbReference>
<dbReference type="InterPro" id="IPR016166">
    <property type="entry name" value="FAD-bd_PCMH"/>
</dbReference>
<dbReference type="Gene3D" id="3.40.462.20">
    <property type="match status" value="1"/>
</dbReference>
<dbReference type="GO" id="GO:0016491">
    <property type="term" value="F:oxidoreductase activity"/>
    <property type="evidence" value="ECO:0007669"/>
    <property type="project" value="UniProtKB-KW"/>
</dbReference>